<evidence type="ECO:0000256" key="4">
    <source>
        <dbReference type="PIRNR" id="PIRNR037489"/>
    </source>
</evidence>
<dbReference type="Pfam" id="PF01784">
    <property type="entry name" value="DUF34_NIF3"/>
    <property type="match status" value="1"/>
</dbReference>
<dbReference type="PANTHER" id="PTHR13799:SF14">
    <property type="entry name" value="GTP CYCLOHYDROLASE 1 TYPE 2 HOMOLOG"/>
    <property type="match status" value="1"/>
</dbReference>
<dbReference type="Proteomes" id="UP001206692">
    <property type="component" value="Unassembled WGS sequence"/>
</dbReference>
<evidence type="ECO:0000256" key="2">
    <source>
        <dbReference type="ARBA" id="ARBA00022112"/>
    </source>
</evidence>
<evidence type="ECO:0000256" key="3">
    <source>
        <dbReference type="ARBA" id="ARBA00022723"/>
    </source>
</evidence>
<sequence length="373" mass="40524">MSVTVGEIVNVLNTWAPLSLKESWDNPGLLIGNPDETVDKLLVTLDVMMDTVDYAIEQGVTMIVSHHPVIFDGLKSLRTDTYNGAMYQKLLTHHIAVYSAHTNLDSADGGVNDVLAGLLGLTDVEGLVPVSEDKLYKIAVYVPESHSDALRKALADSGAGYIGNYSDCSFTVKGEGRFKPHEGTNPFIGSVGKVETVAEERIETIVPESLLNQVLPAMVKAHPYEEPAYDIYPLKNAVHSFTMGRVGNWPTPEPAAAVLRKIKDILHRDALSYAGDTDVTVRRVALLGGGGAGFINLAKQAGADLYLTGDMKYHDAQEAFKQGIVVVDGGHFGTESPVVDDLCRRLIEASAEHHWDIDCQRDPTSRDMIQSLI</sequence>
<comment type="caution">
    <text evidence="5">The sequence shown here is derived from an EMBL/GenBank/DDBJ whole genome shotgun (WGS) entry which is preliminary data.</text>
</comment>
<accession>A0ABT1SUG2</accession>
<dbReference type="InterPro" id="IPR015867">
    <property type="entry name" value="N-reg_PII/ATP_PRibTrfase_C"/>
</dbReference>
<comment type="similarity">
    <text evidence="1 4">Belongs to the GTP cyclohydrolase I type 2/NIF3 family.</text>
</comment>
<keyword evidence="3 4" id="KW-0479">Metal-binding</keyword>
<dbReference type="NCBIfam" id="TIGR00486">
    <property type="entry name" value="YbgI_SA1388"/>
    <property type="match status" value="1"/>
</dbReference>
<reference evidence="5 6" key="1">
    <citation type="submission" date="2022-06" db="EMBL/GenBank/DDBJ databases">
        <title>Isolation of gut microbiota from human fecal samples.</title>
        <authorList>
            <person name="Pamer E.G."/>
            <person name="Barat B."/>
            <person name="Waligurski E."/>
            <person name="Medina S."/>
            <person name="Paddock L."/>
            <person name="Mostad J."/>
        </authorList>
    </citation>
    <scope>NUCLEOTIDE SEQUENCE [LARGE SCALE GENOMIC DNA]</scope>
    <source>
        <strain evidence="5 6">DFI.1.1</strain>
    </source>
</reference>
<dbReference type="PANTHER" id="PTHR13799">
    <property type="entry name" value="NGG1 INTERACTING FACTOR 3"/>
    <property type="match status" value="1"/>
</dbReference>
<protein>
    <recommendedName>
        <fullName evidence="2 4">GTP cyclohydrolase 1 type 2 homolog</fullName>
    </recommendedName>
</protein>
<dbReference type="InterPro" id="IPR017221">
    <property type="entry name" value="DUF34/NIF3_bac"/>
</dbReference>
<dbReference type="Gene3D" id="3.40.1390.30">
    <property type="entry name" value="NIF3 (NGG1p interacting factor 3)-like"/>
    <property type="match status" value="1"/>
</dbReference>
<dbReference type="Gene3D" id="3.30.70.120">
    <property type="match status" value="1"/>
</dbReference>
<evidence type="ECO:0000313" key="5">
    <source>
        <dbReference type="EMBL" id="MCQ5343449.1"/>
    </source>
</evidence>
<dbReference type="PIRSF" id="PIRSF037489">
    <property type="entry name" value="UCP037489_NIF3_YqfO"/>
    <property type="match status" value="1"/>
</dbReference>
<proteinExistence type="inferred from homology"/>
<keyword evidence="6" id="KW-1185">Reference proteome</keyword>
<dbReference type="InterPro" id="IPR036069">
    <property type="entry name" value="DUF34/NIF3_sf"/>
</dbReference>
<dbReference type="InterPro" id="IPR002678">
    <property type="entry name" value="DUF34/NIF3"/>
</dbReference>
<evidence type="ECO:0000313" key="6">
    <source>
        <dbReference type="Proteomes" id="UP001206692"/>
    </source>
</evidence>
<name>A0ABT1SUG2_9FIRM</name>
<dbReference type="SUPFAM" id="SSF102705">
    <property type="entry name" value="NIF3 (NGG1p interacting factor 3)-like"/>
    <property type="match status" value="1"/>
</dbReference>
<dbReference type="RefSeq" id="WP_062411562.1">
    <property type="nucleotide sequence ID" value="NZ_JAJCIO010000027.1"/>
</dbReference>
<dbReference type="EMBL" id="JANGEW010000023">
    <property type="protein sequence ID" value="MCQ5343449.1"/>
    <property type="molecule type" value="Genomic_DNA"/>
</dbReference>
<organism evidence="5 6">
    <name type="scientific">Megasphaera massiliensis</name>
    <dbReference type="NCBI Taxonomy" id="1232428"/>
    <lineage>
        <taxon>Bacteria</taxon>
        <taxon>Bacillati</taxon>
        <taxon>Bacillota</taxon>
        <taxon>Negativicutes</taxon>
        <taxon>Veillonellales</taxon>
        <taxon>Veillonellaceae</taxon>
        <taxon>Megasphaera</taxon>
    </lineage>
</organism>
<gene>
    <name evidence="5" type="ORF">NE675_10520</name>
</gene>
<evidence type="ECO:0000256" key="1">
    <source>
        <dbReference type="ARBA" id="ARBA00006964"/>
    </source>
</evidence>